<dbReference type="PANTHER" id="PTHR42879:SF2">
    <property type="entry name" value="3-OXOACYL-[ACYL-CARRIER-PROTEIN] REDUCTASE FABG"/>
    <property type="match status" value="1"/>
</dbReference>
<dbReference type="Proteomes" id="UP000678393">
    <property type="component" value="Unassembled WGS sequence"/>
</dbReference>
<dbReference type="GO" id="GO:0004316">
    <property type="term" value="F:3-oxoacyl-[acyl-carrier-protein] reductase (NADPH) activity"/>
    <property type="evidence" value="ECO:0007669"/>
    <property type="project" value="UniProtKB-EC"/>
</dbReference>
<evidence type="ECO:0000313" key="5">
    <source>
        <dbReference type="Proteomes" id="UP000678393"/>
    </source>
</evidence>
<accession>A0A8S4A6N5</accession>
<evidence type="ECO:0000256" key="2">
    <source>
        <dbReference type="ARBA" id="ARBA00012948"/>
    </source>
</evidence>
<name>A0A8S4A6N5_9EUPU</name>
<dbReference type="AlphaFoldDB" id="A0A8S4A6N5"/>
<dbReference type="InterPro" id="IPR050259">
    <property type="entry name" value="SDR"/>
</dbReference>
<organism evidence="4 5">
    <name type="scientific">Candidula unifasciata</name>
    <dbReference type="NCBI Taxonomy" id="100452"/>
    <lineage>
        <taxon>Eukaryota</taxon>
        <taxon>Metazoa</taxon>
        <taxon>Spiralia</taxon>
        <taxon>Lophotrochozoa</taxon>
        <taxon>Mollusca</taxon>
        <taxon>Gastropoda</taxon>
        <taxon>Heterobranchia</taxon>
        <taxon>Euthyneura</taxon>
        <taxon>Panpulmonata</taxon>
        <taxon>Eupulmonata</taxon>
        <taxon>Stylommatophora</taxon>
        <taxon>Helicina</taxon>
        <taxon>Helicoidea</taxon>
        <taxon>Geomitridae</taxon>
        <taxon>Candidula</taxon>
    </lineage>
</organism>
<dbReference type="Pfam" id="PF13561">
    <property type="entry name" value="adh_short_C2"/>
    <property type="match status" value="1"/>
</dbReference>
<evidence type="ECO:0000256" key="1">
    <source>
        <dbReference type="ARBA" id="ARBA00006484"/>
    </source>
</evidence>
<dbReference type="EC" id="1.1.1.100" evidence="2"/>
<dbReference type="PRINTS" id="PR00081">
    <property type="entry name" value="GDHRDH"/>
</dbReference>
<dbReference type="InterPro" id="IPR002347">
    <property type="entry name" value="SDR_fam"/>
</dbReference>
<sequence length="167" mass="17659">FQHVSPLESFPLDIWNKMLGLMLTAPFQLAQLCIGNMKAKGWGRIINIASAHGLVASPNKTAYVTVKHGLVGFTKAVSLETAGSGVTCNAVCPGYVETPLFIKQAEDRAKDQGISFEDGKKQILAVHPSGEAVKISEVAEIVAFLCSSAANQITGASMVVDGGWTAR</sequence>
<feature type="non-terminal residue" evidence="4">
    <location>
        <position position="1"/>
    </location>
</feature>
<comment type="similarity">
    <text evidence="1">Belongs to the short-chain dehydrogenases/reductases (SDR) family.</text>
</comment>
<protein>
    <recommendedName>
        <fullName evidence="2">3-oxoacyl-[acyl-carrier-protein] reductase</fullName>
        <ecNumber evidence="2">1.1.1.100</ecNumber>
    </recommendedName>
</protein>
<keyword evidence="5" id="KW-1185">Reference proteome</keyword>
<comment type="caution">
    <text evidence="4">The sequence shown here is derived from an EMBL/GenBank/DDBJ whole genome shotgun (WGS) entry which is preliminary data.</text>
</comment>
<dbReference type="InterPro" id="IPR036291">
    <property type="entry name" value="NAD(P)-bd_dom_sf"/>
</dbReference>
<evidence type="ECO:0000256" key="3">
    <source>
        <dbReference type="ARBA" id="ARBA00048508"/>
    </source>
</evidence>
<dbReference type="SUPFAM" id="SSF51735">
    <property type="entry name" value="NAD(P)-binding Rossmann-fold domains"/>
    <property type="match status" value="1"/>
</dbReference>
<reference evidence="4" key="1">
    <citation type="submission" date="2021-04" db="EMBL/GenBank/DDBJ databases">
        <authorList>
            <consortium name="Molecular Ecology Group"/>
        </authorList>
    </citation>
    <scope>NUCLEOTIDE SEQUENCE</scope>
</reference>
<dbReference type="Gene3D" id="3.40.50.720">
    <property type="entry name" value="NAD(P)-binding Rossmann-like Domain"/>
    <property type="match status" value="1"/>
</dbReference>
<proteinExistence type="inferred from homology"/>
<comment type="catalytic activity">
    <reaction evidence="3">
        <text>a (3R)-hydroxyacyl-[ACP] + NADP(+) = a 3-oxoacyl-[ACP] + NADPH + H(+)</text>
        <dbReference type="Rhea" id="RHEA:17397"/>
        <dbReference type="Rhea" id="RHEA-COMP:9916"/>
        <dbReference type="Rhea" id="RHEA-COMP:9945"/>
        <dbReference type="ChEBI" id="CHEBI:15378"/>
        <dbReference type="ChEBI" id="CHEBI:57783"/>
        <dbReference type="ChEBI" id="CHEBI:58349"/>
        <dbReference type="ChEBI" id="CHEBI:78776"/>
        <dbReference type="ChEBI" id="CHEBI:78827"/>
        <dbReference type="EC" id="1.1.1.100"/>
    </reaction>
</comment>
<gene>
    <name evidence="4" type="ORF">CUNI_LOCUS21313</name>
</gene>
<dbReference type="PANTHER" id="PTHR42879">
    <property type="entry name" value="3-OXOACYL-(ACYL-CARRIER-PROTEIN) REDUCTASE"/>
    <property type="match status" value="1"/>
</dbReference>
<evidence type="ECO:0000313" key="4">
    <source>
        <dbReference type="EMBL" id="CAG5135755.1"/>
    </source>
</evidence>
<dbReference type="OrthoDB" id="417891at2759"/>
<dbReference type="EMBL" id="CAJHNH020008455">
    <property type="protein sequence ID" value="CAG5135755.1"/>
    <property type="molecule type" value="Genomic_DNA"/>
</dbReference>